<comment type="function">
    <text evidence="3">DNA-dependent ATPase and ATP-dependent 5'-3' DNA helicase. Has no activity on blunt DNA or DNA with 3'-overhangs, requires at least 10 bases of 5'-ssDNA for helicase activity.</text>
</comment>
<dbReference type="Gene3D" id="1.10.10.2220">
    <property type="match status" value="1"/>
</dbReference>
<evidence type="ECO:0000259" key="4">
    <source>
        <dbReference type="SMART" id="SM00382"/>
    </source>
</evidence>
<dbReference type="GO" id="GO:0005524">
    <property type="term" value="F:ATP binding"/>
    <property type="evidence" value="ECO:0007669"/>
    <property type="project" value="UniProtKB-UniRule"/>
</dbReference>
<dbReference type="Pfam" id="PF23139">
    <property type="entry name" value="OB_YrrC"/>
    <property type="match status" value="1"/>
</dbReference>
<dbReference type="GO" id="GO:0017116">
    <property type="term" value="F:single-stranded DNA helicase activity"/>
    <property type="evidence" value="ECO:0007669"/>
    <property type="project" value="TreeGrafter"/>
</dbReference>
<gene>
    <name evidence="3" type="primary">recD2</name>
    <name evidence="5" type="ORF">FAEPRAM212_01661</name>
</gene>
<dbReference type="Pfam" id="PF18335">
    <property type="entry name" value="SH3_13"/>
    <property type="match status" value="1"/>
</dbReference>
<evidence type="ECO:0000256" key="1">
    <source>
        <dbReference type="ARBA" id="ARBA00022741"/>
    </source>
</evidence>
<dbReference type="InterPro" id="IPR003593">
    <property type="entry name" value="AAA+_ATPase"/>
</dbReference>
<dbReference type="GO" id="GO:0006310">
    <property type="term" value="P:DNA recombination"/>
    <property type="evidence" value="ECO:0007669"/>
    <property type="project" value="InterPro"/>
</dbReference>
<feature type="domain" description="AAA+ ATPase" evidence="4">
    <location>
        <begin position="379"/>
        <end position="526"/>
    </location>
</feature>
<evidence type="ECO:0000313" key="6">
    <source>
        <dbReference type="Proteomes" id="UP000005945"/>
    </source>
</evidence>
<dbReference type="AlphaFoldDB" id="A8SBG2"/>
<dbReference type="PANTHER" id="PTHR43788:SF6">
    <property type="entry name" value="DNA HELICASE B"/>
    <property type="match status" value="1"/>
</dbReference>
<dbReference type="Pfam" id="PF14490">
    <property type="entry name" value="HHH_RecD2"/>
    <property type="match status" value="1"/>
</dbReference>
<comment type="catalytic activity">
    <reaction evidence="3">
        <text>ATP + H2O = ADP + phosphate + H(+)</text>
        <dbReference type="Rhea" id="RHEA:13065"/>
        <dbReference type="ChEBI" id="CHEBI:15377"/>
        <dbReference type="ChEBI" id="CHEBI:15378"/>
        <dbReference type="ChEBI" id="CHEBI:30616"/>
        <dbReference type="ChEBI" id="CHEBI:43474"/>
        <dbReference type="ChEBI" id="CHEBI:456216"/>
        <dbReference type="EC" id="5.6.2.3"/>
    </reaction>
</comment>
<dbReference type="InterPro" id="IPR006345">
    <property type="entry name" value="RecD2"/>
</dbReference>
<evidence type="ECO:0000256" key="2">
    <source>
        <dbReference type="ARBA" id="ARBA00022840"/>
    </source>
</evidence>
<dbReference type="EC" id="5.6.2.3" evidence="3"/>
<dbReference type="CDD" id="cd18809">
    <property type="entry name" value="SF1_C_RecD"/>
    <property type="match status" value="1"/>
</dbReference>
<proteinExistence type="inferred from homology"/>
<protein>
    <recommendedName>
        <fullName evidence="3">ATP-dependent RecD2 DNA helicase</fullName>
        <ecNumber evidence="3">5.6.2.3</ecNumber>
    </recommendedName>
    <alternativeName>
        <fullName evidence="3">DNA 5'-3' helicase subunit RecD2</fullName>
    </alternativeName>
</protein>
<dbReference type="Pfam" id="PF13245">
    <property type="entry name" value="AAA_19"/>
    <property type="match status" value="1"/>
</dbReference>
<dbReference type="HAMAP" id="MF_01488">
    <property type="entry name" value="RecD2"/>
    <property type="match status" value="1"/>
</dbReference>
<dbReference type="Pfam" id="PF14520">
    <property type="entry name" value="HHH_5"/>
    <property type="match status" value="1"/>
</dbReference>
<dbReference type="EMBL" id="ABED02000025">
    <property type="protein sequence ID" value="EDP21834.1"/>
    <property type="molecule type" value="Genomic_DNA"/>
</dbReference>
<sequence length="787" mass="87061">MFAPSIAQPPEKGESGPGILRILQFTNPAKRAILIISVQKEVELVDEQLEQIEGVVEDIIYENEDNGYVVFEISGGGVLTVVCGIVGELHAGESVICRGRYENHATYGRQFHAQECETDMPKDLEAVYAFLASRSLPYIGARTADKIIDMFGAEALEVIANDPARLTKIPGISPDKADRIQQEFKRMFGMRELIAYLAQFEISPRKAMEVFKAFGVGAMQAIASNPYLLCGEPLQLDFRHADSIAQYYHMEGDCAQRLEAALLRTLRHNAGNGHTCLPRAQLLATASNFIHQPPEKLARALDHCIETEELCVKMFDAVPYIYLPDLLAAEQDIADRLNLLAKRGKNTVRELDKNIQILELTQGFAYAPLQREAIRKAMTENCLVLTGGPGTGKTTTVNAILQLLENQAERVALCAPTGRAAKRLSELTGRKASTIHRLLEVDYTGGVVSFIHNDKNLLKCDVVILDEMSMVDVKLFQALIAALRYTCRIIMVGDADQLPSVGAGNILSEVIRSGCVPTVCLNEIFRQAKRSLIVENAHHIISGEPLQKGSKTDDFFFLETDGEAAQRLVCDLVTTRLPRSYGFDPIRDIQVLCPTKLGPTGTQALNVELQNLLNPPQKGKPQLQSAARVFRVGDKVMQVRNNYEIVWNRIGGEQGVGAYNGDIGIVESINLRERSMVVRMDDRRLLYPAENLNELEIAYAITVHKSQGSEFPAVILPAAQVPPRLCYRNLFYTGVTRARRLCVVAGRRDVVNSMMSNIRQNLRYSGLCALLQAGQSPQQLSTEGESP</sequence>
<feature type="binding site" evidence="3">
    <location>
        <begin position="390"/>
        <end position="394"/>
    </location>
    <ligand>
        <name>ATP</name>
        <dbReference type="ChEBI" id="CHEBI:30616"/>
    </ligand>
</feature>
<dbReference type="NCBIfam" id="TIGR01448">
    <property type="entry name" value="recD_rel"/>
    <property type="match status" value="1"/>
</dbReference>
<name>A8SBG2_9FIRM</name>
<keyword evidence="3" id="KW-0413">Isomerase</keyword>
<dbReference type="Gene3D" id="2.30.30.940">
    <property type="match status" value="1"/>
</dbReference>
<dbReference type="GO" id="GO:0009338">
    <property type="term" value="C:exodeoxyribonuclease V complex"/>
    <property type="evidence" value="ECO:0007669"/>
    <property type="project" value="TreeGrafter"/>
</dbReference>
<keyword evidence="1 3" id="KW-0547">Nucleotide-binding</keyword>
<dbReference type="InterPro" id="IPR055446">
    <property type="entry name" value="RecD2_N_OB"/>
</dbReference>
<evidence type="ECO:0000313" key="5">
    <source>
        <dbReference type="EMBL" id="EDP21834.1"/>
    </source>
</evidence>
<dbReference type="HOGENOM" id="CLU_007524_0_2_9"/>
<dbReference type="GO" id="GO:0043139">
    <property type="term" value="F:5'-3' DNA helicase activity"/>
    <property type="evidence" value="ECO:0007669"/>
    <property type="project" value="UniProtKB-UniRule"/>
</dbReference>
<dbReference type="SMART" id="SM00382">
    <property type="entry name" value="AAA"/>
    <property type="match status" value="1"/>
</dbReference>
<keyword evidence="3" id="KW-0378">Hydrolase</keyword>
<comment type="caution">
    <text evidence="5">The sequence shown here is derived from an EMBL/GenBank/DDBJ whole genome shotgun (WGS) entry which is preliminary data.</text>
</comment>
<reference evidence="5 6" key="2">
    <citation type="submission" date="2007-09" db="EMBL/GenBank/DDBJ databases">
        <authorList>
            <person name="Fulton L."/>
            <person name="Clifton S."/>
            <person name="Fulton B."/>
            <person name="Xu J."/>
            <person name="Minx P."/>
            <person name="Pepin K.H."/>
            <person name="Johnson M."/>
            <person name="Thiruvilangam P."/>
            <person name="Bhonagiri V."/>
            <person name="Nash W.E."/>
            <person name="Mardis E.R."/>
            <person name="Wilson R.K."/>
        </authorList>
    </citation>
    <scope>NUCLEOTIDE SEQUENCE [LARGE SCALE GENOMIC DNA]</scope>
    <source>
        <strain evidence="5 6">M21/2</strain>
    </source>
</reference>
<evidence type="ECO:0000256" key="3">
    <source>
        <dbReference type="HAMAP-Rule" id="MF_01488"/>
    </source>
</evidence>
<dbReference type="InterPro" id="IPR041451">
    <property type="entry name" value="RecD2_SH13"/>
</dbReference>
<dbReference type="SUPFAM" id="SSF52540">
    <property type="entry name" value="P-loop containing nucleoside triphosphate hydrolases"/>
    <property type="match status" value="1"/>
</dbReference>
<keyword evidence="2 3" id="KW-0067">ATP-binding</keyword>
<dbReference type="Pfam" id="PF13538">
    <property type="entry name" value="UvrD_C_2"/>
    <property type="match status" value="1"/>
</dbReference>
<keyword evidence="3 5" id="KW-0347">Helicase</keyword>
<dbReference type="GO" id="GO:0003677">
    <property type="term" value="F:DNA binding"/>
    <property type="evidence" value="ECO:0007669"/>
    <property type="project" value="UniProtKB-UniRule"/>
</dbReference>
<organism evidence="5 6">
    <name type="scientific">Faecalibacterium prausnitzii M21/2</name>
    <dbReference type="NCBI Taxonomy" id="411485"/>
    <lineage>
        <taxon>Bacteria</taxon>
        <taxon>Bacillati</taxon>
        <taxon>Bacillota</taxon>
        <taxon>Clostridia</taxon>
        <taxon>Eubacteriales</taxon>
        <taxon>Oscillospiraceae</taxon>
        <taxon>Faecalibacterium</taxon>
    </lineage>
</organism>
<comment type="similarity">
    <text evidence="3">Belongs to the RecD family. RecD2 subfamily.</text>
</comment>
<dbReference type="SUPFAM" id="SSF47781">
    <property type="entry name" value="RuvA domain 2-like"/>
    <property type="match status" value="1"/>
</dbReference>
<dbReference type="PANTHER" id="PTHR43788">
    <property type="entry name" value="DNA2/NAM7 HELICASE FAMILY MEMBER"/>
    <property type="match status" value="1"/>
</dbReference>
<dbReference type="GO" id="GO:0016887">
    <property type="term" value="F:ATP hydrolysis activity"/>
    <property type="evidence" value="ECO:0007669"/>
    <property type="project" value="RHEA"/>
</dbReference>
<dbReference type="Gene3D" id="3.40.50.300">
    <property type="entry name" value="P-loop containing nucleotide triphosphate hydrolases"/>
    <property type="match status" value="2"/>
</dbReference>
<dbReference type="CDD" id="cd17933">
    <property type="entry name" value="DEXSc_RecD-like"/>
    <property type="match status" value="1"/>
</dbReference>
<dbReference type="InterPro" id="IPR010994">
    <property type="entry name" value="RuvA_2-like"/>
</dbReference>
<dbReference type="InterPro" id="IPR050534">
    <property type="entry name" value="Coronavir_polyprotein_1ab"/>
</dbReference>
<dbReference type="InterPro" id="IPR027417">
    <property type="entry name" value="P-loop_NTPase"/>
</dbReference>
<dbReference type="Proteomes" id="UP000005945">
    <property type="component" value="Unassembled WGS sequence"/>
</dbReference>
<keyword evidence="3" id="KW-0238">DNA-binding</keyword>
<dbReference type="InterPro" id="IPR027785">
    <property type="entry name" value="UvrD-like_helicase_C"/>
</dbReference>
<reference evidence="5 6" key="1">
    <citation type="submission" date="2007-09" db="EMBL/GenBank/DDBJ databases">
        <title>Draft genome sequence of Faecalibacterium prausnitzii M21/2.</title>
        <authorList>
            <person name="Sudarsanam P."/>
            <person name="Ley R."/>
            <person name="Guruge J."/>
            <person name="Turnbaugh P.J."/>
            <person name="Mahowald M."/>
            <person name="Liep D."/>
            <person name="Gordon J."/>
        </authorList>
    </citation>
    <scope>NUCLEOTIDE SEQUENCE [LARGE SCALE GENOMIC DNA]</scope>
    <source>
        <strain evidence="5 6">M21/2</strain>
    </source>
</reference>
<dbReference type="InterPro" id="IPR029493">
    <property type="entry name" value="RecD2-like_HHH"/>
</dbReference>
<dbReference type="Gene3D" id="1.10.150.20">
    <property type="entry name" value="5' to 3' exonuclease, C-terminal subdomain"/>
    <property type="match status" value="1"/>
</dbReference>
<accession>A8SBG2</accession>